<organism evidence="9 10">
    <name type="scientific">Turnera subulata</name>
    <dbReference type="NCBI Taxonomy" id="218843"/>
    <lineage>
        <taxon>Eukaryota</taxon>
        <taxon>Viridiplantae</taxon>
        <taxon>Streptophyta</taxon>
        <taxon>Embryophyta</taxon>
        <taxon>Tracheophyta</taxon>
        <taxon>Spermatophyta</taxon>
        <taxon>Magnoliopsida</taxon>
        <taxon>eudicotyledons</taxon>
        <taxon>Gunneridae</taxon>
        <taxon>Pentapetalae</taxon>
        <taxon>rosids</taxon>
        <taxon>fabids</taxon>
        <taxon>Malpighiales</taxon>
        <taxon>Passifloraceae</taxon>
        <taxon>Turnera</taxon>
    </lineage>
</organism>
<dbReference type="Gene3D" id="1.10.8.430">
    <property type="entry name" value="Helical domain of apoptotic protease-activating factors"/>
    <property type="match status" value="1"/>
</dbReference>
<dbReference type="OrthoDB" id="1747797at2759"/>
<protein>
    <recommendedName>
        <fullName evidence="8">AAA+ ATPase domain-containing protein</fullName>
    </recommendedName>
</protein>
<dbReference type="InterPro" id="IPR001087">
    <property type="entry name" value="GDSL"/>
</dbReference>
<dbReference type="InterPro" id="IPR032675">
    <property type="entry name" value="LRR_dom_sf"/>
</dbReference>
<evidence type="ECO:0000256" key="7">
    <source>
        <dbReference type="SAM" id="Phobius"/>
    </source>
</evidence>
<comment type="similarity">
    <text evidence="2">Belongs to the disease resistance NB-LRR family.</text>
</comment>
<dbReference type="EMBL" id="JAKUCV010007537">
    <property type="protein sequence ID" value="KAJ4822928.1"/>
    <property type="molecule type" value="Genomic_DNA"/>
</dbReference>
<dbReference type="SUPFAM" id="SSF52047">
    <property type="entry name" value="RNI-like"/>
    <property type="match status" value="3"/>
</dbReference>
<sequence>KNSKRKRNKKIEEKRARMIVNAVISTAVSEVYKCLAGPVGEQIDYLTKYDENIQNLTQEVEELKDVKDNLKHLVEDERRKGKEIEANVQRWLTRADGVTEEADKFFELEEKAKKRCFFGVCPDLKKRHQFSRKAKQKIQVVENLLGKGKEFDRERVSYYAAVCGIEVVQDYHEFESRASVVNEIVEALKDANISAVGVYGMAGTGKTTLVKRIAVQVKAETTFDVVVVAKLSQTPDLRRIQGEIADGLQFRFDAETEKGRANQLRGRMMKEEKILVILDDVWARLELEDVGIPFGVVHQGCKILMTSRSLNVLSHDMDSRVNFWLKVLPEEEAWELFEKMVGGVMGDPTLKNVAMEVAKRCAGLPVLIRAVSRALAQEDLNGWKYALKQLSSDTGGIDAYVHQALELSYNFLKDDAIKSLFVLCAQLNPHNIRVGELLKYCIGMGLFRGSCTVDEARTTLHKYIKDLKGSCLLMEHNARTVTMHDLVYDFAVSVACKDGHIFTVAPDTALKKWPANNVLQQLEAISLMRYCKIPELPAVLECPKLKSFMLWREDISLTIPEYFFREMKELRVLGLTGIHLSTLPLSIQHLENLQTLCLDFCHLEDIQLIGHLKNLQVLSMAGSNIVELPREIGQLTNLGLLDLSDAPGLELIPANILSCLTKLEDLLMDNTFLQWEVEGHDGERDVASLAELKLLPNLSNLELSVIDEKIFPKDLFSEKLERFRIYIGDGWDWFEHVDSLRVLKLELNSSIKLEEVGIKVLLGRAEDLHLCEVKGAKTVVPDLDCHGFPGLKHLSILNNLEIQCIIDPIAVGPCHAFPSLDCMSLNNLSNLENIYHGPPEGVSFRNLKILKVENCNRLKNVFSVSLARQVLQLEKIAITGCKIMQEIMYEGGEYDAGKDEKIALTHLRKLTLQHLPELSSFYSELKTPSTSLARPTQLEMNVRSNNVSGNNSRSRPLFRKFTWHSKLKAPSTSDDILSGTVPESPMPLFNRKVLFPNVEDLTLSSIKVEKIWHGHLVEPSSCFRKLTSLIVEGCWKLKHLFTASMVKSLEHLQNLEICDCKVMEETVLTDELCEGEISSILLLPKLTYLKLNGLPKLIRFCAGSLIECPSLKQLSVQNCPELKTFISKDVVPNTGPQCTKSTLFDEKVAFPNLEKLQILNMDYLTMIWHENLRLDAFCKLKSLCVECGKKLLNVFPSNMLRRFQNLEELRIHSCDSLEEIFDLRMLISAGRTNAITATQLKVMYIYDLPKLQCVWNENPQGTISFQNLRMVSVNQCPSLKCLFPASVAKGLQKLEQLIIRHSGLREIVAEEEGAHDIPQFEFPKVNFLELWNLQELTRFYPGMHTQGWPLLKKIIVHECNEMKLFDSEFFNFLEPCTEHRLGSQTHLPLLSFSKIIPNLEELALKEEDVTKFCSVQFPANYFYKIKALDLLCFHDEPAVFPLHFLENFPNLERLTIRCSEFTEIFTSEGLGDTDRYATLIGQIRHLEFDLPYLEHIWKPDSQLDYALQNLETLKVFNCVSLSNLVPHSATFQSLTSLEVWHCNGLTKILAPLTAKSLVQLTEMTVKCCSMVTEILASNEDEPEDNIVFSKLESLRLLGLPNLTSFCPGNLSLKFPSLTEVIVQGCPKMSVFSRGTLSTPMLRRVKQSGGGCWGGNLNATMHILSIEMFLWNLVVTNMAMVTITLMLQFLTLIATISPFASPVDFNYPAVFNFGDSNSDTGELAAGLGFLLDPPNGQSYFKTPSGRFCDGRLILSSTLVIQILTLATLLPLALKALGHLMAKFTSKTHLGDTFLRFKARVLELLGKTKKFNKYLPDEDYFGKGLYMFDIGQNDLAGAFYSKTFDQIVASIPYILIEFETGIKRLYDQGARNFWIHNTGPLGCLTQNVAKFGTDPTKLDEQGCVSGHNEAAKLFNLQLHALTKKLQGQYTDSNITYVDIYTIKSNLISNYSRYGFEQPIMACCGYGGPPLNYDSKVSCGQTKVLNGTTVIAKACNDSTEYVNWDGIHYTEAANQYNVFIHLT</sequence>
<dbReference type="Gene3D" id="3.40.50.1110">
    <property type="entry name" value="SGNH hydrolase"/>
    <property type="match status" value="1"/>
</dbReference>
<evidence type="ECO:0000259" key="8">
    <source>
        <dbReference type="SMART" id="SM00382"/>
    </source>
</evidence>
<keyword evidence="5" id="KW-0067">ATP-binding</keyword>
<feature type="coiled-coil region" evidence="6">
    <location>
        <begin position="46"/>
        <end position="87"/>
    </location>
</feature>
<accession>A0A9Q0IZJ7</accession>
<dbReference type="Gene3D" id="3.80.10.10">
    <property type="entry name" value="Ribonuclease Inhibitor"/>
    <property type="match status" value="5"/>
</dbReference>
<dbReference type="Pfam" id="PF23247">
    <property type="entry name" value="LRR_RPS2"/>
    <property type="match status" value="4"/>
</dbReference>
<dbReference type="InterPro" id="IPR002182">
    <property type="entry name" value="NB-ARC"/>
</dbReference>
<proteinExistence type="inferred from homology"/>
<dbReference type="InterPro" id="IPR036514">
    <property type="entry name" value="SGNH_hydro_sf"/>
</dbReference>
<keyword evidence="4" id="KW-0611">Plant defense</keyword>
<evidence type="ECO:0000256" key="3">
    <source>
        <dbReference type="ARBA" id="ARBA00022741"/>
    </source>
</evidence>
<dbReference type="InterPro" id="IPR057135">
    <property type="entry name" value="At4g27190-like_LRR"/>
</dbReference>
<evidence type="ECO:0000313" key="9">
    <source>
        <dbReference type="EMBL" id="KAJ4822928.1"/>
    </source>
</evidence>
<dbReference type="PANTHER" id="PTHR33463">
    <property type="entry name" value="NB-ARC DOMAIN-CONTAINING PROTEIN-RELATED"/>
    <property type="match status" value="1"/>
</dbReference>
<dbReference type="InterPro" id="IPR050905">
    <property type="entry name" value="Plant_NBS-LRR"/>
</dbReference>
<comment type="caution">
    <text evidence="9">The sequence shown here is derived from an EMBL/GenBank/DDBJ whole genome shotgun (WGS) entry which is preliminary data.</text>
</comment>
<feature type="domain" description="AAA+ ATPase" evidence="8">
    <location>
        <begin position="192"/>
        <end position="328"/>
    </location>
</feature>
<reference evidence="9" key="1">
    <citation type="submission" date="2022-02" db="EMBL/GenBank/DDBJ databases">
        <authorList>
            <person name="Henning P.M."/>
            <person name="McCubbin A.G."/>
            <person name="Shore J.S."/>
        </authorList>
    </citation>
    <scope>NUCLEOTIDE SEQUENCE</scope>
    <source>
        <strain evidence="9">F60SS</strain>
        <tissue evidence="9">Leaves</tissue>
    </source>
</reference>
<keyword evidence="7" id="KW-0812">Transmembrane</keyword>
<dbReference type="PRINTS" id="PR00364">
    <property type="entry name" value="DISEASERSIST"/>
</dbReference>
<dbReference type="PANTHER" id="PTHR33463:SF203">
    <property type="entry name" value="AAA+ ATPASE DOMAIN-CONTAINING PROTEIN"/>
    <property type="match status" value="1"/>
</dbReference>
<dbReference type="GO" id="GO:0005524">
    <property type="term" value="F:ATP binding"/>
    <property type="evidence" value="ECO:0007669"/>
    <property type="project" value="UniProtKB-KW"/>
</dbReference>
<dbReference type="GO" id="GO:0016788">
    <property type="term" value="F:hydrolase activity, acting on ester bonds"/>
    <property type="evidence" value="ECO:0007669"/>
    <property type="project" value="InterPro"/>
</dbReference>
<evidence type="ECO:0000313" key="10">
    <source>
        <dbReference type="Proteomes" id="UP001141552"/>
    </source>
</evidence>
<evidence type="ECO:0000256" key="6">
    <source>
        <dbReference type="SAM" id="Coils"/>
    </source>
</evidence>
<evidence type="ECO:0000256" key="1">
    <source>
        <dbReference type="ARBA" id="ARBA00008668"/>
    </source>
</evidence>
<evidence type="ECO:0000256" key="2">
    <source>
        <dbReference type="ARBA" id="ARBA00008894"/>
    </source>
</evidence>
<dbReference type="InterPro" id="IPR003593">
    <property type="entry name" value="AAA+_ATPase"/>
</dbReference>
<dbReference type="Gene3D" id="3.40.50.300">
    <property type="entry name" value="P-loop containing nucleotide triphosphate hydrolases"/>
    <property type="match status" value="1"/>
</dbReference>
<evidence type="ECO:0000256" key="5">
    <source>
        <dbReference type="ARBA" id="ARBA00022840"/>
    </source>
</evidence>
<gene>
    <name evidence="9" type="ORF">Tsubulata_000278</name>
</gene>
<dbReference type="GO" id="GO:0043531">
    <property type="term" value="F:ADP binding"/>
    <property type="evidence" value="ECO:0007669"/>
    <property type="project" value="InterPro"/>
</dbReference>
<feature type="non-terminal residue" evidence="9">
    <location>
        <position position="1"/>
    </location>
</feature>
<reference evidence="9" key="2">
    <citation type="journal article" date="2023" name="Plants (Basel)">
        <title>Annotation of the Turnera subulata (Passifloraceae) Draft Genome Reveals the S-Locus Evolved after the Divergence of Turneroideae from Passifloroideae in a Stepwise Manner.</title>
        <authorList>
            <person name="Henning P.M."/>
            <person name="Roalson E.H."/>
            <person name="Mir W."/>
            <person name="McCubbin A.G."/>
            <person name="Shore J.S."/>
        </authorList>
    </citation>
    <scope>NUCLEOTIDE SEQUENCE</scope>
    <source>
        <strain evidence="9">F60SS</strain>
    </source>
</reference>
<comment type="similarity">
    <text evidence="1">Belongs to the 'GDSL' lipolytic enzyme family.</text>
</comment>
<feature type="transmembrane region" description="Helical" evidence="7">
    <location>
        <begin position="1751"/>
        <end position="1772"/>
    </location>
</feature>
<keyword evidence="7" id="KW-1133">Transmembrane helix</keyword>
<dbReference type="Pfam" id="PF00657">
    <property type="entry name" value="Lipase_GDSL"/>
    <property type="match status" value="1"/>
</dbReference>
<dbReference type="GO" id="GO:0006952">
    <property type="term" value="P:defense response"/>
    <property type="evidence" value="ECO:0007669"/>
    <property type="project" value="UniProtKB-KW"/>
</dbReference>
<dbReference type="SUPFAM" id="SSF52058">
    <property type="entry name" value="L domain-like"/>
    <property type="match status" value="1"/>
</dbReference>
<dbReference type="SUPFAM" id="SSF52540">
    <property type="entry name" value="P-loop containing nucleoside triphosphate hydrolases"/>
    <property type="match status" value="1"/>
</dbReference>
<dbReference type="SMART" id="SM00382">
    <property type="entry name" value="AAA"/>
    <property type="match status" value="1"/>
</dbReference>
<dbReference type="Pfam" id="PF00931">
    <property type="entry name" value="NB-ARC"/>
    <property type="match status" value="1"/>
</dbReference>
<dbReference type="FunFam" id="3.40.50.300:FF:001091">
    <property type="entry name" value="Probable disease resistance protein At1g61300"/>
    <property type="match status" value="1"/>
</dbReference>
<keyword evidence="6" id="KW-0175">Coiled coil</keyword>
<dbReference type="InterPro" id="IPR027417">
    <property type="entry name" value="P-loop_NTPase"/>
</dbReference>
<name>A0A9Q0IZJ7_9ROSI</name>
<dbReference type="Proteomes" id="UP001141552">
    <property type="component" value="Unassembled WGS sequence"/>
</dbReference>
<keyword evidence="3" id="KW-0547">Nucleotide-binding</keyword>
<feature type="transmembrane region" description="Helical" evidence="7">
    <location>
        <begin position="1668"/>
        <end position="1695"/>
    </location>
</feature>
<keyword evidence="7" id="KW-0472">Membrane</keyword>
<evidence type="ECO:0000256" key="4">
    <source>
        <dbReference type="ARBA" id="ARBA00022821"/>
    </source>
</evidence>
<dbReference type="InterPro" id="IPR042197">
    <property type="entry name" value="Apaf_helical"/>
</dbReference>
<keyword evidence="10" id="KW-1185">Reference proteome</keyword>